<evidence type="ECO:0000256" key="1">
    <source>
        <dbReference type="ARBA" id="ARBA00006964"/>
    </source>
</evidence>
<keyword evidence="5" id="KW-1185">Reference proteome</keyword>
<evidence type="ECO:0008006" key="6">
    <source>
        <dbReference type="Google" id="ProtNLM"/>
    </source>
</evidence>
<dbReference type="EMBL" id="CP032050">
    <property type="protein sequence ID" value="AYN68617.1"/>
    <property type="molecule type" value="Genomic_DNA"/>
</dbReference>
<dbReference type="SUPFAM" id="SSF102705">
    <property type="entry name" value="NIF3 (NGG1p interacting factor 3)-like"/>
    <property type="match status" value="1"/>
</dbReference>
<evidence type="ECO:0000256" key="2">
    <source>
        <dbReference type="ARBA" id="ARBA00022723"/>
    </source>
</evidence>
<evidence type="ECO:0000313" key="4">
    <source>
        <dbReference type="EMBL" id="AYN68617.1"/>
    </source>
</evidence>
<dbReference type="PANTHER" id="PTHR13799:SF14">
    <property type="entry name" value="GTP CYCLOHYDROLASE 1 TYPE 2 HOMOLOG"/>
    <property type="match status" value="1"/>
</dbReference>
<dbReference type="InterPro" id="IPR036069">
    <property type="entry name" value="DUF34/NIF3_sf"/>
</dbReference>
<proteinExistence type="inferred from homology"/>
<dbReference type="Pfam" id="PF01784">
    <property type="entry name" value="DUF34_NIF3"/>
    <property type="match status" value="1"/>
</dbReference>
<feature type="binding site" evidence="3">
    <location>
        <position position="249"/>
    </location>
    <ligand>
        <name>a divalent metal cation</name>
        <dbReference type="ChEBI" id="CHEBI:60240"/>
        <label>1</label>
    </ligand>
</feature>
<reference evidence="4 5" key="1">
    <citation type="submission" date="2018-08" db="EMBL/GenBank/DDBJ databases">
        <title>The reduced genetic potential of extracellular carbohydrate catabolism in Euzebyella marina RN62, a Flavobacteriia bacterium isolated from the hadal water.</title>
        <authorList>
            <person name="Xue C."/>
        </authorList>
    </citation>
    <scope>NUCLEOTIDE SEQUENCE [LARGE SCALE GENOMIC DNA]</scope>
    <source>
        <strain evidence="4 5">RN62</strain>
    </source>
</reference>
<dbReference type="OrthoDB" id="1116574at2"/>
<dbReference type="Gene3D" id="3.40.1390.30">
    <property type="entry name" value="NIF3 (NGG1p interacting factor 3)-like"/>
    <property type="match status" value="2"/>
</dbReference>
<feature type="binding site" evidence="3">
    <location>
        <position position="87"/>
    </location>
    <ligand>
        <name>a divalent metal cation</name>
        <dbReference type="ChEBI" id="CHEBI:60240"/>
        <label>1</label>
    </ligand>
</feature>
<dbReference type="AlphaFoldDB" id="A0A3G2L8N4"/>
<name>A0A3G2L8N4_9FLAO</name>
<comment type="similarity">
    <text evidence="1">Belongs to the GTP cyclohydrolase I type 2/NIF3 family.</text>
</comment>
<organism evidence="4 5">
    <name type="scientific">Euzebyella marina</name>
    <dbReference type="NCBI Taxonomy" id="1761453"/>
    <lineage>
        <taxon>Bacteria</taxon>
        <taxon>Pseudomonadati</taxon>
        <taxon>Bacteroidota</taxon>
        <taxon>Flavobacteriia</taxon>
        <taxon>Flavobacteriales</taxon>
        <taxon>Flavobacteriaceae</taxon>
        <taxon>Euzebyella</taxon>
    </lineage>
</organism>
<dbReference type="KEGG" id="emar:D1013_15145"/>
<keyword evidence="2 3" id="KW-0479">Metal-binding</keyword>
<accession>A0A3G2L8N4</accession>
<dbReference type="GO" id="GO:0046872">
    <property type="term" value="F:metal ion binding"/>
    <property type="evidence" value="ECO:0007669"/>
    <property type="project" value="UniProtKB-KW"/>
</dbReference>
<dbReference type="Proteomes" id="UP000276309">
    <property type="component" value="Chromosome"/>
</dbReference>
<gene>
    <name evidence="4" type="ORF">D1013_15145</name>
</gene>
<dbReference type="PANTHER" id="PTHR13799">
    <property type="entry name" value="NGG1 INTERACTING FACTOR 3"/>
    <property type="match status" value="1"/>
</dbReference>
<protein>
    <recommendedName>
        <fullName evidence="6">NGG1p interacting factor NIF3</fullName>
    </recommendedName>
</protein>
<dbReference type="InterPro" id="IPR002678">
    <property type="entry name" value="DUF34/NIF3"/>
</dbReference>
<evidence type="ECO:0000313" key="5">
    <source>
        <dbReference type="Proteomes" id="UP000276309"/>
    </source>
</evidence>
<sequence>MPMKSPTKIFIILLSPLLMYCQEKVSAEETIQTIITETEAATVNNTVDIVKEGDPETTVKGVVTCMFATMDVLRKAVAKNCNLIIAHEPLYYNHLDSTDKFQGDPVFEEKKKFILDNGLVVWRFHDYVHRIRPDAIMSGIIERLGWQENIQDGNYYQFEFPQTTLNELLIQLKKTFPDNAFHVVGNKDMPLTNVAFIPGASGTDAHISQLRKNDVDVVIAGEVPQWETYEYVRDAVLQGRNKAIVFLGHINSEEAGMEFAAKWMRDFITDIPVEFIECESSYFTY</sequence>
<evidence type="ECO:0000256" key="3">
    <source>
        <dbReference type="PIRSR" id="PIRSR602678-1"/>
    </source>
</evidence>
<feature type="binding site" evidence="3">
    <location>
        <position position="253"/>
    </location>
    <ligand>
        <name>a divalent metal cation</name>
        <dbReference type="ChEBI" id="CHEBI:60240"/>
        <label>1</label>
    </ligand>
</feature>
<dbReference type="GO" id="GO:0005737">
    <property type="term" value="C:cytoplasm"/>
    <property type="evidence" value="ECO:0007669"/>
    <property type="project" value="TreeGrafter"/>
</dbReference>